<reference evidence="4" key="1">
    <citation type="journal article" date="2013" name="Genome Biol.">
        <title>Draft genome of the mountain pine beetle, Dendroctonus ponderosae Hopkins, a major forest pest.</title>
        <authorList>
            <person name="Keeling C.I."/>
            <person name="Yuen M.M."/>
            <person name="Liao N.Y."/>
            <person name="Docking T.R."/>
            <person name="Chan S.K."/>
            <person name="Taylor G.A."/>
            <person name="Palmquist D.L."/>
            <person name="Jackman S.D."/>
            <person name="Nguyen A."/>
            <person name="Li M."/>
            <person name="Henderson H."/>
            <person name="Janes J.K."/>
            <person name="Zhao Y."/>
            <person name="Pandoh P."/>
            <person name="Moore R."/>
            <person name="Sperling F.A."/>
            <person name="Huber D.P."/>
            <person name="Birol I."/>
            <person name="Jones S.J."/>
            <person name="Bohlmann J."/>
        </authorList>
    </citation>
    <scope>NUCLEOTIDE SEQUENCE</scope>
</reference>
<evidence type="ECO:0000313" key="3">
    <source>
        <dbReference type="EnsemblMetazoa" id="XP_019770006.1"/>
    </source>
</evidence>
<evidence type="ECO:0008006" key="5">
    <source>
        <dbReference type="Google" id="ProtNLM"/>
    </source>
</evidence>
<keyword evidence="2" id="KW-0812">Transmembrane</keyword>
<feature type="transmembrane region" description="Helical" evidence="2">
    <location>
        <begin position="466"/>
        <end position="486"/>
    </location>
</feature>
<evidence type="ECO:0000313" key="4">
    <source>
        <dbReference type="Proteomes" id="UP000019118"/>
    </source>
</evidence>
<evidence type="ECO:0000256" key="2">
    <source>
        <dbReference type="SAM" id="Phobius"/>
    </source>
</evidence>
<feature type="transmembrane region" description="Helical" evidence="2">
    <location>
        <begin position="386"/>
        <end position="408"/>
    </location>
</feature>
<dbReference type="EnsemblMetazoa" id="XM_019914446.1">
    <property type="protein sequence ID" value="XP_019770005.1"/>
    <property type="gene ID" value="LOC109544334"/>
</dbReference>
<dbReference type="Proteomes" id="UP000019118">
    <property type="component" value="Unassembled WGS sequence"/>
</dbReference>
<dbReference type="InterPro" id="IPR019144">
    <property type="entry name" value="Membralin"/>
</dbReference>
<evidence type="ECO:0000256" key="1">
    <source>
        <dbReference type="SAM" id="MobiDB-lite"/>
    </source>
</evidence>
<dbReference type="EnsemblMetazoa" id="XM_019914447.1">
    <property type="protein sequence ID" value="XP_019770006.1"/>
    <property type="gene ID" value="LOC109544334"/>
</dbReference>
<dbReference type="Pfam" id="PF09746">
    <property type="entry name" value="Membralin"/>
    <property type="match status" value="1"/>
</dbReference>
<protein>
    <recommendedName>
        <fullName evidence="5">Membralin</fullName>
    </recommendedName>
</protein>
<feature type="transmembrane region" description="Helical" evidence="2">
    <location>
        <begin position="414"/>
        <end position="432"/>
    </location>
</feature>
<accession>A0AAR5QA33</accession>
<dbReference type="GO" id="GO:1904294">
    <property type="term" value="P:positive regulation of ERAD pathway"/>
    <property type="evidence" value="ECO:0007669"/>
    <property type="project" value="TreeGrafter"/>
</dbReference>
<feature type="transmembrane region" description="Helical" evidence="2">
    <location>
        <begin position="343"/>
        <end position="365"/>
    </location>
</feature>
<dbReference type="GO" id="GO:0034976">
    <property type="term" value="P:response to endoplasmic reticulum stress"/>
    <property type="evidence" value="ECO:0007669"/>
    <property type="project" value="TreeGrafter"/>
</dbReference>
<name>A0AAR5QA33_DENPD</name>
<keyword evidence="4" id="KW-1185">Reference proteome</keyword>
<feature type="compositionally biased region" description="Pro residues" evidence="1">
    <location>
        <begin position="621"/>
        <end position="631"/>
    </location>
</feature>
<reference evidence="3" key="2">
    <citation type="submission" date="2024-08" db="UniProtKB">
        <authorList>
            <consortium name="EnsemblMetazoa"/>
        </authorList>
    </citation>
    <scope>IDENTIFICATION</scope>
</reference>
<dbReference type="GO" id="GO:0005783">
    <property type="term" value="C:endoplasmic reticulum"/>
    <property type="evidence" value="ECO:0007669"/>
    <property type="project" value="TreeGrafter"/>
</dbReference>
<dbReference type="AlphaFoldDB" id="A0AAR5QA33"/>
<proteinExistence type="predicted"/>
<feature type="transmembrane region" description="Helical" evidence="2">
    <location>
        <begin position="67"/>
        <end position="88"/>
    </location>
</feature>
<dbReference type="PANTHER" id="PTHR21650:SF4">
    <property type="entry name" value="MEMBRALIN"/>
    <property type="match status" value="1"/>
</dbReference>
<keyword evidence="2" id="KW-0472">Membrane</keyword>
<dbReference type="PANTHER" id="PTHR21650">
    <property type="entry name" value="MEMBRALIN/KINETOCHORE PROTEIN NUF2"/>
    <property type="match status" value="1"/>
</dbReference>
<feature type="region of interest" description="Disordered" evidence="1">
    <location>
        <begin position="590"/>
        <end position="631"/>
    </location>
</feature>
<organism evidence="3 4">
    <name type="scientific">Dendroctonus ponderosae</name>
    <name type="common">Mountain pine beetle</name>
    <dbReference type="NCBI Taxonomy" id="77166"/>
    <lineage>
        <taxon>Eukaryota</taxon>
        <taxon>Metazoa</taxon>
        <taxon>Ecdysozoa</taxon>
        <taxon>Arthropoda</taxon>
        <taxon>Hexapoda</taxon>
        <taxon>Insecta</taxon>
        <taxon>Pterygota</taxon>
        <taxon>Neoptera</taxon>
        <taxon>Endopterygota</taxon>
        <taxon>Coleoptera</taxon>
        <taxon>Polyphaga</taxon>
        <taxon>Cucujiformia</taxon>
        <taxon>Curculionidae</taxon>
        <taxon>Scolytinae</taxon>
        <taxon>Dendroctonus</taxon>
    </lineage>
</organism>
<sequence length="631" mass="71583">MAEQQNPLNADNPRNVIPHQAIRQPSVTVNRRTYLNLAHVRERLFHTLFYRAALAYARAFPKPLRRFIEFVMLIKAFTALFVLVYIHFSFSKTANTCLDSVVSNWPRDGILRVEIIRNLDKSYSLADSYAKEEKITQLAREEMSGIMGLIATNLDIEPSTMDHGSKEMENISERTSPIETAPCPSTGQTYINESLNVSSTKWSLNMITLAAQLHSDVVMTEKGQPAIDGQQKAKQKLEDSRQIDKGDAYIYEYSLEYGFLRLSPAARAKLNIPVKVVFLDPTKDACFGDSFSRLLLEEFLGYNDILMTSVKAFAEREDNKGYLKNVVTGENYRFVNLWMAKTAYIPAVMCMLIFTVIVSMLLRYAHHQIFIFIVDLLQMLEFNMPITFPTAPLLTVILALVGIEAIMSEFFNDTTTAFYVILIVWLADQYDAICCHTPITKRHWLKYFYLYHFTFYAYHYRFNGQYTGLNLIVHWLFIQHSMIYFFHHYELPAILQQGHFQHILFRPAQQQPTNPAEPTNLHRYLQIRGRFSQFFSAVRPSATTQTSTIAVTPVATVATSTSTITSSSVRSTVTVGTNVQPINTSQSIQTVPASMETTESQTSTGGPSVAVSIQTNDEGTRPPPHGGPDQP</sequence>
<feature type="compositionally biased region" description="Polar residues" evidence="1">
    <location>
        <begin position="590"/>
        <end position="617"/>
    </location>
</feature>
<keyword evidence="2" id="KW-1133">Transmembrane helix</keyword>